<evidence type="ECO:0000313" key="1">
    <source>
        <dbReference type="EMBL" id="MBN7801481.1"/>
    </source>
</evidence>
<sequence length="262" mass="31018">MRWILTVIFTFLLGQSFAQEASETLIRLNRHYFEITPEDTINHVYNKLVSPLGNSARVERIFTLDQRLSRVVLTKHTRYQDLDRVTEQFDEYGHLQWRRVESLVIPKISIQYFFDDQVVGKVLSGNRYIFHITRNGENGAAPKPYNDFEPQFNGLRKEWYEFVAKNFRLSMKLYPEKPEDYWIAVLVSEHGLVEKIEWANPLEGNPKIAAEYVRVVKLWDNNFSPALDPYGHPVPKWLLIPFTVEAKVRYPIHVFDPEFIYH</sequence>
<gene>
    <name evidence="1" type="ORF">J0A67_11455</name>
</gene>
<proteinExistence type="predicted"/>
<reference evidence="1 2" key="1">
    <citation type="submission" date="2021-03" db="EMBL/GenBank/DDBJ databases">
        <title>novel species isolated from a fishpond in China.</title>
        <authorList>
            <person name="Lu H."/>
            <person name="Cai Z."/>
        </authorList>
    </citation>
    <scope>NUCLEOTIDE SEQUENCE [LARGE SCALE GENOMIC DNA]</scope>
    <source>
        <strain evidence="1 2">JCM 31546</strain>
    </source>
</reference>
<accession>A0ABS3BRG5</accession>
<evidence type="ECO:0000313" key="2">
    <source>
        <dbReference type="Proteomes" id="UP000664698"/>
    </source>
</evidence>
<keyword evidence="2" id="KW-1185">Reference proteome</keyword>
<dbReference type="RefSeq" id="WP_206569466.1">
    <property type="nucleotide sequence ID" value="NZ_JAFKCW010000002.1"/>
</dbReference>
<name>A0ABS3BRG5_9BACT</name>
<comment type="caution">
    <text evidence="1">The sequence shown here is derived from an EMBL/GenBank/DDBJ whole genome shotgun (WGS) entry which is preliminary data.</text>
</comment>
<dbReference type="EMBL" id="JAFKCW010000002">
    <property type="protein sequence ID" value="MBN7801481.1"/>
    <property type="molecule type" value="Genomic_DNA"/>
</dbReference>
<organism evidence="1 2">
    <name type="scientific">Algoriphagus aestuariicola</name>
    <dbReference type="NCBI Taxonomy" id="1852016"/>
    <lineage>
        <taxon>Bacteria</taxon>
        <taxon>Pseudomonadati</taxon>
        <taxon>Bacteroidota</taxon>
        <taxon>Cytophagia</taxon>
        <taxon>Cytophagales</taxon>
        <taxon>Cyclobacteriaceae</taxon>
        <taxon>Algoriphagus</taxon>
    </lineage>
</organism>
<protein>
    <recommendedName>
        <fullName evidence="3">Energy transducer TonB</fullName>
    </recommendedName>
</protein>
<evidence type="ECO:0008006" key="3">
    <source>
        <dbReference type="Google" id="ProtNLM"/>
    </source>
</evidence>
<dbReference type="Proteomes" id="UP000664698">
    <property type="component" value="Unassembled WGS sequence"/>
</dbReference>